<dbReference type="SMART" id="SM01350">
    <property type="entry name" value="6PGD"/>
    <property type="match status" value="1"/>
</dbReference>
<accession>A0A1I7F418</accession>
<dbReference type="InterPro" id="IPR006183">
    <property type="entry name" value="Pgluconate_DH"/>
</dbReference>
<evidence type="ECO:0000256" key="9">
    <source>
        <dbReference type="ARBA" id="ARBA00023064"/>
    </source>
</evidence>
<evidence type="ECO:0000256" key="11">
    <source>
        <dbReference type="ARBA" id="ARBA00048640"/>
    </source>
</evidence>
<comment type="subunit">
    <text evidence="4 12">Homodimer.</text>
</comment>
<dbReference type="PANTHER" id="PTHR11811">
    <property type="entry name" value="6-PHOSPHOGLUCONATE DEHYDROGENASE"/>
    <property type="match status" value="1"/>
</dbReference>
<sequence length="471" mass="52034">MEEFDFGMVGLGVMGRNLLLNMADHGFSVAGLDLDPEKAESLEKEASEKHTIKGTTQAEEFVKLIKKPRAIMLLVPAGKPVDSAIDSLLPFLEEGDIVVDGGNSFFPDTDRRVKELEQKGGIHFFGMGISGGEKGARFGPSMMPGGNESAYERLRPIFEAIAAKVNNEPCVTYLGRGSAGNYVKMVHNGIEYAIMQLIAETYDFLKRGYGISTDKIQKLFEDWNNSELSSFLVEITADILKQADEKTGKGLLLDYISDTAKAKGTGKWTSQDAMNIQAPVPSIDSAVVMRNISKYKEQRVAASKSLTWEAPAENVEEAQLFAEIKDAFYFCMISIYAQGLAQLTIASEEYDYGLNLEEVAKIWRGGCIIRAAALEDFRQAYQKDAALPNILLDETIGKSMVEKQTAARAIVKKVIDKGIPAAVFTSALAYFDAFRSETLPTNLIQAQRDFFGAHRYERTDVEGIFHTEWNS</sequence>
<comment type="pathway">
    <text evidence="2 12 15">Carbohydrate degradation; pentose phosphate pathway; D-ribulose 5-phosphate from D-glucose 6-phosphate (oxidative stage): step 3/3.</text>
</comment>
<dbReference type="NCBIfam" id="TIGR00873">
    <property type="entry name" value="gnd"/>
    <property type="match status" value="1"/>
</dbReference>
<evidence type="ECO:0000256" key="15">
    <source>
        <dbReference type="RuleBase" id="RU000485"/>
    </source>
</evidence>
<organism evidence="17 18">
    <name type="scientific">Pustulibacterium marinum</name>
    <dbReference type="NCBI Taxonomy" id="1224947"/>
    <lineage>
        <taxon>Bacteria</taxon>
        <taxon>Pseudomonadati</taxon>
        <taxon>Bacteroidota</taxon>
        <taxon>Flavobacteriia</taxon>
        <taxon>Flavobacteriales</taxon>
        <taxon>Flavobacteriaceae</taxon>
        <taxon>Pustulibacterium</taxon>
    </lineage>
</organism>
<proteinExistence type="inferred from homology"/>
<dbReference type="FunFam" id="1.20.5.320:FF:000001">
    <property type="entry name" value="6-phosphogluconate dehydrogenase, decarboxylating"/>
    <property type="match status" value="1"/>
</dbReference>
<protein>
    <recommendedName>
        <fullName evidence="6 12">6-phosphogluconate dehydrogenase, decarboxylating</fullName>
        <ecNumber evidence="5 12">1.1.1.44</ecNumber>
    </recommendedName>
</protein>
<feature type="active site" description="Proton acceptor" evidence="13">
    <location>
        <position position="184"/>
    </location>
</feature>
<comment type="function">
    <text evidence="1 12">Catalyzes the oxidative decarboxylation of 6-phosphogluconate to ribulose 5-phosphate and CO(2), with concomitant reduction of NADP to NADPH.</text>
</comment>
<dbReference type="SUPFAM" id="SSF48179">
    <property type="entry name" value="6-phosphogluconate dehydrogenase C-terminal domain-like"/>
    <property type="match status" value="1"/>
</dbReference>
<dbReference type="AlphaFoldDB" id="A0A1I7F418"/>
<comment type="catalytic activity">
    <reaction evidence="11 12 15">
        <text>6-phospho-D-gluconate + NADP(+) = D-ribulose 5-phosphate + CO2 + NADPH</text>
        <dbReference type="Rhea" id="RHEA:10116"/>
        <dbReference type="ChEBI" id="CHEBI:16526"/>
        <dbReference type="ChEBI" id="CHEBI:57783"/>
        <dbReference type="ChEBI" id="CHEBI:58121"/>
        <dbReference type="ChEBI" id="CHEBI:58349"/>
        <dbReference type="ChEBI" id="CHEBI:58759"/>
        <dbReference type="EC" id="1.1.1.44"/>
    </reaction>
</comment>
<feature type="binding site" evidence="14">
    <location>
        <position position="448"/>
    </location>
    <ligand>
        <name>substrate</name>
        <note>ligand shared between dimeric partners</note>
    </ligand>
</feature>
<evidence type="ECO:0000256" key="5">
    <source>
        <dbReference type="ARBA" id="ARBA00013011"/>
    </source>
</evidence>
<dbReference type="FunFam" id="1.10.1040.10:FF:000032">
    <property type="entry name" value="6-phosphogluconate dehydrogenase, decarboxylating"/>
    <property type="match status" value="1"/>
</dbReference>
<dbReference type="Gene3D" id="1.10.1040.10">
    <property type="entry name" value="N-(1-d-carboxylethyl)-l-norvaline Dehydrogenase, domain 2"/>
    <property type="match status" value="1"/>
</dbReference>
<evidence type="ECO:0000256" key="3">
    <source>
        <dbReference type="ARBA" id="ARBA00008419"/>
    </source>
</evidence>
<evidence type="ECO:0000256" key="12">
    <source>
        <dbReference type="PIRNR" id="PIRNR000109"/>
    </source>
</evidence>
<evidence type="ECO:0000259" key="16">
    <source>
        <dbReference type="SMART" id="SM01350"/>
    </source>
</evidence>
<feature type="binding site" description="in other chain" evidence="14">
    <location>
        <position position="192"/>
    </location>
    <ligand>
        <name>substrate</name>
        <note>ligand shared between dimeric partners</note>
    </ligand>
</feature>
<dbReference type="GO" id="GO:0006098">
    <property type="term" value="P:pentose-phosphate shunt"/>
    <property type="evidence" value="ECO:0007669"/>
    <property type="project" value="UniProtKB-UniPathway"/>
</dbReference>
<dbReference type="PRINTS" id="PR00076">
    <property type="entry name" value="6PGDHDRGNASE"/>
</dbReference>
<evidence type="ECO:0000313" key="18">
    <source>
        <dbReference type="Proteomes" id="UP000199138"/>
    </source>
</evidence>
<dbReference type="InterPro" id="IPR006113">
    <property type="entry name" value="6PGDH_Gnd/GntZ"/>
</dbReference>
<evidence type="ECO:0000256" key="8">
    <source>
        <dbReference type="ARBA" id="ARBA00023002"/>
    </source>
</evidence>
<name>A0A1I7F418_9FLAO</name>
<dbReference type="EMBL" id="FPBK01000001">
    <property type="protein sequence ID" value="SFU30909.1"/>
    <property type="molecule type" value="Genomic_DNA"/>
</dbReference>
<evidence type="ECO:0000256" key="6">
    <source>
        <dbReference type="ARBA" id="ARBA00018193"/>
    </source>
</evidence>
<evidence type="ECO:0000256" key="4">
    <source>
        <dbReference type="ARBA" id="ARBA00011738"/>
    </source>
</evidence>
<feature type="binding site" description="in other chain" evidence="14">
    <location>
        <position position="103"/>
    </location>
    <ligand>
        <name>substrate</name>
        <note>ligand shared between dimeric partners</note>
    </ligand>
</feature>
<evidence type="ECO:0000313" key="17">
    <source>
        <dbReference type="EMBL" id="SFU30909.1"/>
    </source>
</evidence>
<dbReference type="InterPro" id="IPR006115">
    <property type="entry name" value="6PGDH_NADP-bd"/>
</dbReference>
<dbReference type="Gene3D" id="3.40.50.720">
    <property type="entry name" value="NAD(P)-binding Rossmann-like Domain"/>
    <property type="match status" value="1"/>
</dbReference>
<dbReference type="InterPro" id="IPR006114">
    <property type="entry name" value="6PGDH_C"/>
</dbReference>
<dbReference type="Pfam" id="PF03446">
    <property type="entry name" value="NAD_binding_2"/>
    <property type="match status" value="1"/>
</dbReference>
<dbReference type="RefSeq" id="WP_093022836.1">
    <property type="nucleotide sequence ID" value="NZ_FPBK01000001.1"/>
</dbReference>
<dbReference type="Proteomes" id="UP000199138">
    <property type="component" value="Unassembled WGS sequence"/>
</dbReference>
<comment type="similarity">
    <text evidence="3 12 15">Belongs to the 6-phosphogluconate dehydrogenase family.</text>
</comment>
<feature type="binding site" evidence="14">
    <location>
        <position position="454"/>
    </location>
    <ligand>
        <name>substrate</name>
        <note>ligand shared between dimeric partners</note>
    </ligand>
</feature>
<evidence type="ECO:0000256" key="1">
    <source>
        <dbReference type="ARBA" id="ARBA00002526"/>
    </source>
</evidence>
<dbReference type="GO" id="GO:0019521">
    <property type="term" value="P:D-gluconate metabolic process"/>
    <property type="evidence" value="ECO:0007669"/>
    <property type="project" value="UniProtKB-KW"/>
</dbReference>
<keyword evidence="18" id="KW-1185">Reference proteome</keyword>
<feature type="domain" description="6-phosphogluconate dehydrogenase C-terminal" evidence="16">
    <location>
        <begin position="180"/>
        <end position="470"/>
    </location>
</feature>
<evidence type="ECO:0000256" key="10">
    <source>
        <dbReference type="ARBA" id="ARBA00023126"/>
    </source>
</evidence>
<dbReference type="STRING" id="1224947.SAMN05216480_101610"/>
<dbReference type="GO" id="GO:0004616">
    <property type="term" value="F:phosphogluconate dehydrogenase (decarboxylating) activity"/>
    <property type="evidence" value="ECO:0007669"/>
    <property type="project" value="UniProtKB-EC"/>
</dbReference>
<evidence type="ECO:0000256" key="2">
    <source>
        <dbReference type="ARBA" id="ARBA00004874"/>
    </source>
</evidence>
<dbReference type="Pfam" id="PF00393">
    <property type="entry name" value="6PGD"/>
    <property type="match status" value="1"/>
</dbReference>
<gene>
    <name evidence="17" type="ORF">SAMN05216480_101610</name>
</gene>
<evidence type="ECO:0000256" key="7">
    <source>
        <dbReference type="ARBA" id="ARBA00022857"/>
    </source>
</evidence>
<dbReference type="InterPro" id="IPR013328">
    <property type="entry name" value="6PGD_dom2"/>
</dbReference>
<reference evidence="17 18" key="1">
    <citation type="submission" date="2016-10" db="EMBL/GenBank/DDBJ databases">
        <authorList>
            <person name="de Groot N.N."/>
        </authorList>
    </citation>
    <scope>NUCLEOTIDE SEQUENCE [LARGE SCALE GENOMIC DNA]</scope>
    <source>
        <strain evidence="17 18">CGMCC 1.12333</strain>
    </source>
</reference>
<dbReference type="UniPathway" id="UPA00115">
    <property type="reaction ID" value="UER00410"/>
</dbReference>
<feature type="binding site" description="in other chain" evidence="14">
    <location>
        <begin position="187"/>
        <end position="188"/>
    </location>
    <ligand>
        <name>substrate</name>
        <note>ligand shared between dimeric partners</note>
    </ligand>
</feature>
<dbReference type="InterPro" id="IPR008927">
    <property type="entry name" value="6-PGluconate_DH-like_C_sf"/>
</dbReference>
<dbReference type="Gene3D" id="1.20.5.320">
    <property type="entry name" value="6-Phosphogluconate Dehydrogenase, domain 3"/>
    <property type="match status" value="1"/>
</dbReference>
<keyword evidence="9 15" id="KW-0311">Gluconate utilization</keyword>
<dbReference type="GO" id="GO:0050661">
    <property type="term" value="F:NADP binding"/>
    <property type="evidence" value="ECO:0007669"/>
    <property type="project" value="InterPro"/>
</dbReference>
<evidence type="ECO:0000256" key="14">
    <source>
        <dbReference type="PIRSR" id="PIRSR000109-2"/>
    </source>
</evidence>
<dbReference type="InterPro" id="IPR036291">
    <property type="entry name" value="NAD(P)-bd_dom_sf"/>
</dbReference>
<feature type="binding site" description="in other chain" evidence="14">
    <location>
        <position position="263"/>
    </location>
    <ligand>
        <name>substrate</name>
        <note>ligand shared between dimeric partners</note>
    </ligand>
</feature>
<dbReference type="OrthoDB" id="9804542at2"/>
<feature type="binding site" description="in other chain" evidence="14">
    <location>
        <position position="290"/>
    </location>
    <ligand>
        <name>substrate</name>
        <note>ligand shared between dimeric partners</note>
    </ligand>
</feature>
<dbReference type="NCBIfam" id="NF006765">
    <property type="entry name" value="PRK09287.1"/>
    <property type="match status" value="1"/>
</dbReference>
<feature type="active site" description="Proton donor" evidence="13">
    <location>
        <position position="191"/>
    </location>
</feature>
<keyword evidence="10 12" id="KW-0570">Pentose shunt</keyword>
<feature type="binding site" description="in other chain" evidence="14">
    <location>
        <begin position="130"/>
        <end position="132"/>
    </location>
    <ligand>
        <name>substrate</name>
        <note>ligand shared between dimeric partners</note>
    </ligand>
</feature>
<keyword evidence="8 12" id="KW-0560">Oxidoreductase</keyword>
<dbReference type="PIRSF" id="PIRSF000109">
    <property type="entry name" value="6PGD"/>
    <property type="match status" value="1"/>
</dbReference>
<dbReference type="EC" id="1.1.1.44" evidence="5 12"/>
<dbReference type="SUPFAM" id="SSF51735">
    <property type="entry name" value="NAD(P)-binding Rossmann-fold domains"/>
    <property type="match status" value="1"/>
</dbReference>
<keyword evidence="7 12" id="KW-0521">NADP</keyword>
<evidence type="ECO:0000256" key="13">
    <source>
        <dbReference type="PIRSR" id="PIRSR000109-1"/>
    </source>
</evidence>